<dbReference type="AlphaFoldDB" id="A0A1H3WWT8"/>
<evidence type="ECO:0000313" key="8">
    <source>
        <dbReference type="EMBL" id="SDZ91603.1"/>
    </source>
</evidence>
<organism evidence="8 9">
    <name type="scientific">Eubacterium aggregans</name>
    <dbReference type="NCBI Taxonomy" id="81409"/>
    <lineage>
        <taxon>Bacteria</taxon>
        <taxon>Bacillati</taxon>
        <taxon>Bacillota</taxon>
        <taxon>Clostridia</taxon>
        <taxon>Eubacteriales</taxon>
        <taxon>Eubacteriaceae</taxon>
        <taxon>Eubacterium</taxon>
    </lineage>
</organism>
<protein>
    <submittedName>
        <fullName evidence="8">Fructokinase</fullName>
    </submittedName>
</protein>
<dbReference type="InterPro" id="IPR002139">
    <property type="entry name" value="Ribo/fructo_kinase"/>
</dbReference>
<evidence type="ECO:0000313" key="9">
    <source>
        <dbReference type="Proteomes" id="UP000199394"/>
    </source>
</evidence>
<dbReference type="InterPro" id="IPR029056">
    <property type="entry name" value="Ribokinase-like"/>
</dbReference>
<dbReference type="InterPro" id="IPR050306">
    <property type="entry name" value="PfkB_Carbo_kinase"/>
</dbReference>
<dbReference type="CDD" id="cd01167">
    <property type="entry name" value="bac_FRK"/>
    <property type="match status" value="1"/>
</dbReference>
<evidence type="ECO:0000256" key="1">
    <source>
        <dbReference type="ARBA" id="ARBA00010688"/>
    </source>
</evidence>
<keyword evidence="3" id="KW-0547">Nucleotide-binding</keyword>
<accession>A0A1H3WWT8</accession>
<gene>
    <name evidence="8" type="ORF">SAMN04515656_101124</name>
</gene>
<feature type="domain" description="Carbohydrate kinase PfkB" evidence="7">
    <location>
        <begin position="3"/>
        <end position="307"/>
    </location>
</feature>
<dbReference type="STRING" id="81409.SAMN04515656_101124"/>
<dbReference type="GO" id="GO:0006000">
    <property type="term" value="P:fructose metabolic process"/>
    <property type="evidence" value="ECO:0007669"/>
    <property type="project" value="UniProtKB-ARBA"/>
</dbReference>
<dbReference type="Gene3D" id="3.40.1190.20">
    <property type="match status" value="1"/>
</dbReference>
<dbReference type="Pfam" id="PF00294">
    <property type="entry name" value="PfkB"/>
    <property type="match status" value="1"/>
</dbReference>
<dbReference type="Proteomes" id="UP000199394">
    <property type="component" value="Unassembled WGS sequence"/>
</dbReference>
<dbReference type="OrthoDB" id="9813569at2"/>
<dbReference type="GO" id="GO:0005524">
    <property type="term" value="F:ATP binding"/>
    <property type="evidence" value="ECO:0007669"/>
    <property type="project" value="UniProtKB-KW"/>
</dbReference>
<evidence type="ECO:0000256" key="2">
    <source>
        <dbReference type="ARBA" id="ARBA00022679"/>
    </source>
</evidence>
<keyword evidence="4 6" id="KW-0418">Kinase</keyword>
<dbReference type="RefSeq" id="WP_090304133.1">
    <property type="nucleotide sequence ID" value="NZ_FNRK01000001.1"/>
</dbReference>
<evidence type="ECO:0000256" key="4">
    <source>
        <dbReference type="ARBA" id="ARBA00022777"/>
    </source>
</evidence>
<evidence type="ECO:0000256" key="5">
    <source>
        <dbReference type="ARBA" id="ARBA00022840"/>
    </source>
</evidence>
<dbReference type="PANTHER" id="PTHR43085">
    <property type="entry name" value="HEXOKINASE FAMILY MEMBER"/>
    <property type="match status" value="1"/>
</dbReference>
<dbReference type="InterPro" id="IPR002173">
    <property type="entry name" value="Carboh/pur_kinase_PfkB_CS"/>
</dbReference>
<dbReference type="GO" id="GO:0008865">
    <property type="term" value="F:fructokinase activity"/>
    <property type="evidence" value="ECO:0007669"/>
    <property type="project" value="UniProtKB-ARBA"/>
</dbReference>
<name>A0A1H3WWT8_9FIRM</name>
<dbReference type="SUPFAM" id="SSF53613">
    <property type="entry name" value="Ribokinase-like"/>
    <property type="match status" value="1"/>
</dbReference>
<dbReference type="InterPro" id="IPR011611">
    <property type="entry name" value="PfkB_dom"/>
</dbReference>
<comment type="similarity">
    <text evidence="1 6">Belongs to the carbohydrate kinase PfkB family.</text>
</comment>
<dbReference type="PRINTS" id="PR00990">
    <property type="entry name" value="RIBOKINASE"/>
</dbReference>
<evidence type="ECO:0000256" key="6">
    <source>
        <dbReference type="RuleBase" id="RU003704"/>
    </source>
</evidence>
<dbReference type="PROSITE" id="PS00584">
    <property type="entry name" value="PFKB_KINASES_2"/>
    <property type="match status" value="1"/>
</dbReference>
<dbReference type="EMBL" id="FNRK01000001">
    <property type="protein sequence ID" value="SDZ91603.1"/>
    <property type="molecule type" value="Genomic_DNA"/>
</dbReference>
<reference evidence="8 9" key="1">
    <citation type="submission" date="2016-10" db="EMBL/GenBank/DDBJ databases">
        <authorList>
            <person name="de Groot N.N."/>
        </authorList>
    </citation>
    <scope>NUCLEOTIDE SEQUENCE [LARGE SCALE GENOMIC DNA]</scope>
    <source>
        <strain evidence="8 9">SR12</strain>
    </source>
</reference>
<dbReference type="PANTHER" id="PTHR43085:SF1">
    <property type="entry name" value="PSEUDOURIDINE KINASE-RELATED"/>
    <property type="match status" value="1"/>
</dbReference>
<evidence type="ECO:0000259" key="7">
    <source>
        <dbReference type="Pfam" id="PF00294"/>
    </source>
</evidence>
<proteinExistence type="inferred from homology"/>
<keyword evidence="9" id="KW-1185">Reference proteome</keyword>
<evidence type="ECO:0000256" key="3">
    <source>
        <dbReference type="ARBA" id="ARBA00022741"/>
    </source>
</evidence>
<sequence length="325" mass="34741">MYDISAIGEVLIDFTPMETEAGMGPSFSANPGGAPANVLVQGARLGSKTAFLGKVGQDAFGHFLKQNLEDNGVDCQGLVMTETAPTTLAFVHLDDRGDRSFSFYRRQCADTLLTKGEIAMSVIKNSRVFHFGSVSLTDEPTRSTTLTAVALARYSGAMISYDPNYRPLLWANEQQAVKAMRDGLAYADILKVSEEEARLLTGEADLERAAAALYEAGPTLVCVTLGHQGAYFFNGSAKGYVPAFSLAAVDTTGAGDAFFGALLHQLSPMCVEDLPYLKEKELMAFFRRANAAGGLTTTGYGAIPSMPGPEAIEALCRKKTTSCPR</sequence>
<keyword evidence="2 6" id="KW-0808">Transferase</keyword>
<keyword evidence="5" id="KW-0067">ATP-binding</keyword>